<reference evidence="3" key="1">
    <citation type="submission" date="2022-10" db="EMBL/GenBank/DDBJ databases">
        <title>Genome assembly of Pristionchus species.</title>
        <authorList>
            <person name="Yoshida K."/>
            <person name="Sommer R.J."/>
        </authorList>
    </citation>
    <scope>NUCLEOTIDE SEQUENCE [LARGE SCALE GENOMIC DNA]</scope>
    <source>
        <strain evidence="3">RS5460</strain>
    </source>
</reference>
<protein>
    <submittedName>
        <fullName evidence="2">Uncharacterized protein</fullName>
    </submittedName>
</protein>
<name>A0AAN5I2T9_9BILA</name>
<evidence type="ECO:0000313" key="3">
    <source>
        <dbReference type="Proteomes" id="UP001328107"/>
    </source>
</evidence>
<gene>
    <name evidence="2" type="ORF">PMAYCL1PPCAC_19650</name>
</gene>
<keyword evidence="1" id="KW-0732">Signal</keyword>
<evidence type="ECO:0000313" key="2">
    <source>
        <dbReference type="EMBL" id="GMR49455.1"/>
    </source>
</evidence>
<keyword evidence="3" id="KW-1185">Reference proteome</keyword>
<dbReference type="EMBL" id="BTRK01000004">
    <property type="protein sequence ID" value="GMR49455.1"/>
    <property type="molecule type" value="Genomic_DNA"/>
</dbReference>
<feature type="non-terminal residue" evidence="2">
    <location>
        <position position="1"/>
    </location>
</feature>
<accession>A0AAN5I2T9</accession>
<evidence type="ECO:0000256" key="1">
    <source>
        <dbReference type="SAM" id="SignalP"/>
    </source>
</evidence>
<proteinExistence type="predicted"/>
<feature type="signal peptide" evidence="1">
    <location>
        <begin position="1"/>
        <end position="20"/>
    </location>
</feature>
<dbReference type="Proteomes" id="UP001328107">
    <property type="component" value="Unassembled WGS sequence"/>
</dbReference>
<dbReference type="AlphaFoldDB" id="A0AAN5I2T9"/>
<comment type="caution">
    <text evidence="2">The sequence shown here is derived from an EMBL/GenBank/DDBJ whole genome shotgun (WGS) entry which is preliminary data.</text>
</comment>
<organism evidence="2 3">
    <name type="scientific">Pristionchus mayeri</name>
    <dbReference type="NCBI Taxonomy" id="1317129"/>
    <lineage>
        <taxon>Eukaryota</taxon>
        <taxon>Metazoa</taxon>
        <taxon>Ecdysozoa</taxon>
        <taxon>Nematoda</taxon>
        <taxon>Chromadorea</taxon>
        <taxon>Rhabditida</taxon>
        <taxon>Rhabditina</taxon>
        <taxon>Diplogasteromorpha</taxon>
        <taxon>Diplogasteroidea</taxon>
        <taxon>Neodiplogasteridae</taxon>
        <taxon>Pristionchus</taxon>
    </lineage>
</organism>
<sequence length="75" mass="8703">QAYRTFRVADLALRLRVVLAIRLMSRCRNGNRHDQERAAMEQILHLDWEGLSTSLFRSTVFLVEHVETVIETCGC</sequence>
<feature type="chain" id="PRO_5043038960" evidence="1">
    <location>
        <begin position="21"/>
        <end position="75"/>
    </location>
</feature>